<dbReference type="OrthoDB" id="9895617at2759"/>
<dbReference type="InterPro" id="IPR035992">
    <property type="entry name" value="Ricin_B-like_lectins"/>
</dbReference>
<dbReference type="Pfam" id="PF14200">
    <property type="entry name" value="RicinB_lectin_2"/>
    <property type="match status" value="1"/>
</dbReference>
<dbReference type="Proteomes" id="UP000076798">
    <property type="component" value="Unassembled WGS sequence"/>
</dbReference>
<dbReference type="SUPFAM" id="SSF50370">
    <property type="entry name" value="Ricin B-like lectins"/>
    <property type="match status" value="1"/>
</dbReference>
<keyword evidence="3" id="KW-1185">Reference proteome</keyword>
<dbReference type="InterPro" id="IPR000772">
    <property type="entry name" value="Ricin_B_lectin"/>
</dbReference>
<gene>
    <name evidence="2" type="ORF">SISSUDRAFT_1039608</name>
</gene>
<dbReference type="AlphaFoldDB" id="A0A166IGX3"/>
<evidence type="ECO:0000313" key="3">
    <source>
        <dbReference type="Proteomes" id="UP000076798"/>
    </source>
</evidence>
<feature type="domain" description="Ricin B lectin" evidence="1">
    <location>
        <begin position="7"/>
        <end position="80"/>
    </location>
</feature>
<name>A0A166IGX3_9AGAM</name>
<evidence type="ECO:0000259" key="1">
    <source>
        <dbReference type="Pfam" id="PF14200"/>
    </source>
</evidence>
<evidence type="ECO:0000313" key="2">
    <source>
        <dbReference type="EMBL" id="KZT43733.1"/>
    </source>
</evidence>
<dbReference type="STRING" id="1314776.A0A166IGX3"/>
<protein>
    <recommendedName>
        <fullName evidence="1">Ricin B lectin domain-containing protein</fullName>
    </recommendedName>
</protein>
<sequence length="268" mass="29941">MSTGFPTGYFLIKSVATNRLLDVDNNSTHDGAEIIAWPATETSLVEDFRAHEADNQVFFIDETGALCSKASGHAIDVENGHLVLRHRRPVTYPFPNAKSHRLPHFHFNSEVQQIRVEFSSDPSYPARSDSQTGQSAASGWESKTFVLTTIPERKLKTAIDEAAEFFQSTAAFFSPKTIFSNPMFTVVNPANADEVAESNIDLKEDEVLEQDRAEHEELDDSLEKLRRVNVVKLNGAESAAAPVTPAKLRRQWQVIPLLKQKVGRKHKI</sequence>
<dbReference type="Gene3D" id="2.80.10.50">
    <property type="match status" value="1"/>
</dbReference>
<organism evidence="2 3">
    <name type="scientific">Sistotremastrum suecicum HHB10207 ss-3</name>
    <dbReference type="NCBI Taxonomy" id="1314776"/>
    <lineage>
        <taxon>Eukaryota</taxon>
        <taxon>Fungi</taxon>
        <taxon>Dikarya</taxon>
        <taxon>Basidiomycota</taxon>
        <taxon>Agaricomycotina</taxon>
        <taxon>Agaricomycetes</taxon>
        <taxon>Sistotremastrales</taxon>
        <taxon>Sistotremastraceae</taxon>
        <taxon>Sistotremastrum</taxon>
    </lineage>
</organism>
<proteinExistence type="predicted"/>
<reference evidence="2 3" key="1">
    <citation type="journal article" date="2016" name="Mol. Biol. Evol.">
        <title>Comparative Genomics of Early-Diverging Mushroom-Forming Fungi Provides Insights into the Origins of Lignocellulose Decay Capabilities.</title>
        <authorList>
            <person name="Nagy L.G."/>
            <person name="Riley R."/>
            <person name="Tritt A."/>
            <person name="Adam C."/>
            <person name="Daum C."/>
            <person name="Floudas D."/>
            <person name="Sun H."/>
            <person name="Yadav J.S."/>
            <person name="Pangilinan J."/>
            <person name="Larsson K.H."/>
            <person name="Matsuura K."/>
            <person name="Barry K."/>
            <person name="Labutti K."/>
            <person name="Kuo R."/>
            <person name="Ohm R.A."/>
            <person name="Bhattacharya S.S."/>
            <person name="Shirouzu T."/>
            <person name="Yoshinaga Y."/>
            <person name="Martin F.M."/>
            <person name="Grigoriev I.V."/>
            <person name="Hibbett D.S."/>
        </authorList>
    </citation>
    <scope>NUCLEOTIDE SEQUENCE [LARGE SCALE GENOMIC DNA]</scope>
    <source>
        <strain evidence="2 3">HHB10207 ss-3</strain>
    </source>
</reference>
<dbReference type="EMBL" id="KV428006">
    <property type="protein sequence ID" value="KZT43733.1"/>
    <property type="molecule type" value="Genomic_DNA"/>
</dbReference>
<accession>A0A166IGX3</accession>